<dbReference type="Proteomes" id="UP001227268">
    <property type="component" value="Unassembled WGS sequence"/>
</dbReference>
<name>A0ACC2V0C9_9TREE</name>
<proteinExistence type="predicted"/>
<keyword evidence="2" id="KW-1185">Reference proteome</keyword>
<sequence>MPPNTVNPTQWASLLLMADAFLPALSPSEAQEIIRQQGDITPERRKAIHKFLTSTPSQSEAFRQTLDDALKNRLTEKGCGDVKQFIDILNYSIPAFLLTGSSTPFASLSPAQAEATIKQLYNSRIPTIRFGIKTVGGILRALYLRSEPLVSQAVGFPGLPAVPEENGKGRGEDSPADRFKARREAFFARAKRDERDEDVLVWETNVLVVGTGSGATSLVGSLAKELAGSNQLRSSNHDHPAIIMLEKGDYFAPHELETTENASFSRMYEGAGVLGSEEGAISIFAGATVGGGSKINWSATLQTDRKVRAEWTKLTAVGGKDARRLEKGGAGEEEEAFRTMFLGKEWQDCMDEVCKILHVKTPEEQDHNVGNLTLLEGARRLGYVCKPVPQNITGSFAAHKQCGASCTAGCRGSGEADDVKTGRSGKMSGERAFLDEYLQLDPELSMTRDASGKAVTVEILDKFEVDRVVFEHLSSTSGPVKKVVGVVGTVKGSDGVSHKAFIKANRVVVAAGTLNSPCVLLRSGLKNPTIGKNLYLHPTCIVLSEWDTEVRPWEGNILTTVINEFSDLDGQGHGVKLEGMNMLPGIAMSFAPWNSGAQFKSRLLRYPHTQGHIVLCREKNPGRVRVHAKTGKLLIDYTPSVLDRKHLLEGILEMCKVLYTMGAKEISTATAGAPIWRRDDTLATADQQKQRADGWAADPRFLDFLAALNARGLPLDLATFGSAHQMGTCRMGSSPSHSVVDQRGRVWGCEGLYVADASVFPSASGVNPMLTTMAFGRWIGRRLAEELKSASGLSVKEDVNAKL</sequence>
<protein>
    <submittedName>
        <fullName evidence="1">Uncharacterized protein</fullName>
    </submittedName>
</protein>
<evidence type="ECO:0000313" key="2">
    <source>
        <dbReference type="Proteomes" id="UP001227268"/>
    </source>
</evidence>
<reference evidence="1" key="1">
    <citation type="submission" date="2023-04" db="EMBL/GenBank/DDBJ databases">
        <title>Draft Genome sequencing of Naganishia species isolated from polar environments using Oxford Nanopore Technology.</title>
        <authorList>
            <person name="Leo P."/>
            <person name="Venkateswaran K."/>
        </authorList>
    </citation>
    <scope>NUCLEOTIDE SEQUENCE</scope>
    <source>
        <strain evidence="1">MNA-CCFEE 5423</strain>
    </source>
</reference>
<accession>A0ACC2V0C9</accession>
<comment type="caution">
    <text evidence="1">The sequence shown here is derived from an EMBL/GenBank/DDBJ whole genome shotgun (WGS) entry which is preliminary data.</text>
</comment>
<evidence type="ECO:0000313" key="1">
    <source>
        <dbReference type="EMBL" id="KAJ9092385.1"/>
    </source>
</evidence>
<gene>
    <name evidence="1" type="ORF">QFC21_006887</name>
</gene>
<dbReference type="EMBL" id="JASBWT010000039">
    <property type="protein sequence ID" value="KAJ9092385.1"/>
    <property type="molecule type" value="Genomic_DNA"/>
</dbReference>
<organism evidence="1 2">
    <name type="scientific">Naganishia friedmannii</name>
    <dbReference type="NCBI Taxonomy" id="89922"/>
    <lineage>
        <taxon>Eukaryota</taxon>
        <taxon>Fungi</taxon>
        <taxon>Dikarya</taxon>
        <taxon>Basidiomycota</taxon>
        <taxon>Agaricomycotina</taxon>
        <taxon>Tremellomycetes</taxon>
        <taxon>Filobasidiales</taxon>
        <taxon>Filobasidiaceae</taxon>
        <taxon>Naganishia</taxon>
    </lineage>
</organism>